<dbReference type="FunFam" id="1.20.900.10:FF:000011">
    <property type="entry name" value="Intersectin 1"/>
    <property type="match status" value="1"/>
</dbReference>
<dbReference type="SMART" id="SM00326">
    <property type="entry name" value="SH3"/>
    <property type="match status" value="5"/>
</dbReference>
<feature type="domain" description="EF-hand" evidence="16">
    <location>
        <begin position="276"/>
        <end position="311"/>
    </location>
</feature>
<dbReference type="Proteomes" id="UP000504632">
    <property type="component" value="Chromosome 8"/>
</dbReference>
<evidence type="ECO:0000256" key="2">
    <source>
        <dbReference type="ARBA" id="ARBA00004496"/>
    </source>
</evidence>
<dbReference type="SMART" id="SM00027">
    <property type="entry name" value="EH"/>
    <property type="match status" value="2"/>
</dbReference>
<keyword evidence="9" id="KW-0175">Coiled coil</keyword>
<feature type="domain" description="EH" evidence="15">
    <location>
        <begin position="243"/>
        <end position="332"/>
    </location>
</feature>
<evidence type="ECO:0000256" key="7">
    <source>
        <dbReference type="ARBA" id="ARBA00034103"/>
    </source>
</evidence>
<dbReference type="PROSITE" id="PS50004">
    <property type="entry name" value="C2"/>
    <property type="match status" value="1"/>
</dbReference>
<feature type="region of interest" description="Disordered" evidence="10">
    <location>
        <begin position="379"/>
        <end position="435"/>
    </location>
</feature>
<evidence type="ECO:0000256" key="5">
    <source>
        <dbReference type="ARBA" id="ARBA00023018"/>
    </source>
</evidence>
<dbReference type="PRINTS" id="PR00499">
    <property type="entry name" value="P67PHOX"/>
</dbReference>
<evidence type="ECO:0000259" key="11">
    <source>
        <dbReference type="PROSITE" id="PS50002"/>
    </source>
</evidence>
<dbReference type="PROSITE" id="PS50002">
    <property type="entry name" value="SH3"/>
    <property type="match status" value="5"/>
</dbReference>
<dbReference type="Pfam" id="PF00621">
    <property type="entry name" value="RhoGEF"/>
    <property type="match status" value="1"/>
</dbReference>
<evidence type="ECO:0000256" key="4">
    <source>
        <dbReference type="ARBA" id="ARBA00022490"/>
    </source>
</evidence>
<evidence type="ECO:0000256" key="6">
    <source>
        <dbReference type="ARBA" id="ARBA00023273"/>
    </source>
</evidence>
<dbReference type="Pfam" id="PF14604">
    <property type="entry name" value="SH3_9"/>
    <property type="match status" value="2"/>
</dbReference>
<dbReference type="PROSITE" id="PS00741">
    <property type="entry name" value="DH_1"/>
    <property type="match status" value="1"/>
</dbReference>
<dbReference type="GeneID" id="115819390"/>
<dbReference type="InterPro" id="IPR011992">
    <property type="entry name" value="EF-hand-dom_pair"/>
</dbReference>
<dbReference type="InterPro" id="IPR035892">
    <property type="entry name" value="C2_domain_sf"/>
</dbReference>
<proteinExistence type="predicted"/>
<dbReference type="SUPFAM" id="SSF50044">
    <property type="entry name" value="SH3-domain"/>
    <property type="match status" value="5"/>
</dbReference>
<dbReference type="CTD" id="566412"/>
<dbReference type="InterPro" id="IPR035740">
    <property type="entry name" value="Intersectin-2_SH3_4"/>
</dbReference>
<name>A0A6J2W5Z7_CHACN</name>
<feature type="region of interest" description="Disordered" evidence="10">
    <location>
        <begin position="753"/>
        <end position="796"/>
    </location>
</feature>
<dbReference type="CDD" id="cd08375">
    <property type="entry name" value="C2_Intersectin"/>
    <property type="match status" value="1"/>
</dbReference>
<dbReference type="PROSITE" id="PS50031">
    <property type="entry name" value="EH"/>
    <property type="match status" value="2"/>
</dbReference>
<dbReference type="GO" id="GO:0005085">
    <property type="term" value="F:guanyl-nucleotide exchange factor activity"/>
    <property type="evidence" value="ECO:0007669"/>
    <property type="project" value="InterPro"/>
</dbReference>
<evidence type="ECO:0000313" key="18">
    <source>
        <dbReference type="RefSeq" id="XP_030638806.1"/>
    </source>
</evidence>
<dbReference type="Pfam" id="PF12763">
    <property type="entry name" value="EH"/>
    <property type="match status" value="2"/>
</dbReference>
<feature type="domain" description="PH" evidence="12">
    <location>
        <begin position="1464"/>
        <end position="1572"/>
    </location>
</feature>
<dbReference type="Gene3D" id="2.30.30.40">
    <property type="entry name" value="SH3 Domains"/>
    <property type="match status" value="5"/>
</dbReference>
<dbReference type="Pfam" id="PF07653">
    <property type="entry name" value="SH3_2"/>
    <property type="match status" value="2"/>
</dbReference>
<feature type="domain" description="SH3" evidence="11">
    <location>
        <begin position="998"/>
        <end position="1056"/>
    </location>
</feature>
<dbReference type="CDD" id="cd11838">
    <property type="entry name" value="SH3_Intersectin_3"/>
    <property type="match status" value="1"/>
</dbReference>
<dbReference type="PRINTS" id="PR00452">
    <property type="entry name" value="SH3DOMAIN"/>
</dbReference>
<protein>
    <submittedName>
        <fullName evidence="18">Intersectin-2a</fullName>
    </submittedName>
</protein>
<evidence type="ECO:0000256" key="3">
    <source>
        <dbReference type="ARBA" id="ARBA00022443"/>
    </source>
</evidence>
<keyword evidence="4" id="KW-0963">Cytoplasm</keyword>
<feature type="region of interest" description="Disordered" evidence="10">
    <location>
        <begin position="679"/>
        <end position="720"/>
    </location>
</feature>
<evidence type="ECO:0000256" key="1">
    <source>
        <dbReference type="ARBA" id="ARBA00004316"/>
    </source>
</evidence>
<evidence type="ECO:0000259" key="12">
    <source>
        <dbReference type="PROSITE" id="PS50003"/>
    </source>
</evidence>
<dbReference type="SUPFAM" id="SSF49562">
    <property type="entry name" value="C2 domain (Calcium/lipid-binding domain, CaLB)"/>
    <property type="match status" value="1"/>
</dbReference>
<evidence type="ECO:0000256" key="9">
    <source>
        <dbReference type="SAM" id="Coils"/>
    </source>
</evidence>
<dbReference type="Gene3D" id="2.60.40.150">
    <property type="entry name" value="C2 domain"/>
    <property type="match status" value="1"/>
</dbReference>
<dbReference type="InterPro" id="IPR001331">
    <property type="entry name" value="GDS_CDC24_CS"/>
</dbReference>
<feature type="compositionally biased region" description="Basic and acidic residues" evidence="10">
    <location>
        <begin position="679"/>
        <end position="701"/>
    </location>
</feature>
<dbReference type="GO" id="GO:0035556">
    <property type="term" value="P:intracellular signal transduction"/>
    <property type="evidence" value="ECO:0007669"/>
    <property type="project" value="InterPro"/>
</dbReference>
<dbReference type="FunFam" id="2.30.29.30:FF:000069">
    <property type="entry name" value="Intersectin 1"/>
    <property type="match status" value="1"/>
</dbReference>
<feature type="domain" description="SH3" evidence="11">
    <location>
        <begin position="919"/>
        <end position="977"/>
    </location>
</feature>
<feature type="domain" description="EF-hand" evidence="16">
    <location>
        <begin position="69"/>
        <end position="104"/>
    </location>
</feature>
<dbReference type="FunFam" id="1.10.238.10:FF:000055">
    <property type="entry name" value="Intersectin-1 isoform 1"/>
    <property type="match status" value="1"/>
</dbReference>
<dbReference type="PANTHER" id="PTHR46006">
    <property type="entry name" value="RHO GUANINE NUCLEOTIDE EXCHANGE FACTOR AT 64C, ISOFORM A"/>
    <property type="match status" value="1"/>
</dbReference>
<comment type="subcellular location">
    <subcellularLocation>
        <location evidence="1">Cell projection</location>
    </subcellularLocation>
    <subcellularLocation>
        <location evidence="2">Cytoplasm</location>
    </subcellularLocation>
    <subcellularLocation>
        <location evidence="7">Synapse</location>
    </subcellularLocation>
</comment>
<dbReference type="InterPro" id="IPR036028">
    <property type="entry name" value="SH3-like_dom_sf"/>
</dbReference>
<dbReference type="InParanoid" id="A0A6J2W5Z7"/>
<keyword evidence="17" id="KW-1185">Reference proteome</keyword>
<dbReference type="GO" id="GO:0005737">
    <property type="term" value="C:cytoplasm"/>
    <property type="evidence" value="ECO:0007669"/>
    <property type="project" value="UniProtKB-SubCell"/>
</dbReference>
<evidence type="ECO:0000259" key="14">
    <source>
        <dbReference type="PROSITE" id="PS50010"/>
    </source>
</evidence>
<feature type="region of interest" description="Disordered" evidence="10">
    <location>
        <begin position="212"/>
        <end position="236"/>
    </location>
</feature>
<dbReference type="InterPro" id="IPR000219">
    <property type="entry name" value="DH_dom"/>
</dbReference>
<dbReference type="SMART" id="SM00054">
    <property type="entry name" value="EFh"/>
    <property type="match status" value="2"/>
</dbReference>
<dbReference type="InterPro" id="IPR000008">
    <property type="entry name" value="C2_dom"/>
</dbReference>
<dbReference type="CDD" id="cd11994">
    <property type="entry name" value="SH3_Intersectin2_4"/>
    <property type="match status" value="1"/>
</dbReference>
<keyword evidence="3 8" id="KW-0728">SH3 domain</keyword>
<feature type="domain" description="C2" evidence="13">
    <location>
        <begin position="1580"/>
        <end position="1696"/>
    </location>
</feature>
<dbReference type="InterPro" id="IPR035899">
    <property type="entry name" value="DBL_dom_sf"/>
</dbReference>
<evidence type="ECO:0000256" key="10">
    <source>
        <dbReference type="SAM" id="MobiDB-lite"/>
    </source>
</evidence>
<organism evidence="17 18">
    <name type="scientific">Chanos chanos</name>
    <name type="common">Milkfish</name>
    <name type="synonym">Mugil chanos</name>
    <dbReference type="NCBI Taxonomy" id="29144"/>
    <lineage>
        <taxon>Eukaryota</taxon>
        <taxon>Metazoa</taxon>
        <taxon>Chordata</taxon>
        <taxon>Craniata</taxon>
        <taxon>Vertebrata</taxon>
        <taxon>Euteleostomi</taxon>
        <taxon>Actinopterygii</taxon>
        <taxon>Neopterygii</taxon>
        <taxon>Teleostei</taxon>
        <taxon>Ostariophysi</taxon>
        <taxon>Gonorynchiformes</taxon>
        <taxon>Chanidae</taxon>
        <taxon>Chanos</taxon>
    </lineage>
</organism>
<feature type="compositionally biased region" description="Low complexity" evidence="10">
    <location>
        <begin position="212"/>
        <end position="229"/>
    </location>
</feature>
<dbReference type="Gene3D" id="1.20.900.10">
    <property type="entry name" value="Dbl homology (DH) domain"/>
    <property type="match status" value="1"/>
</dbReference>
<feature type="domain" description="SH3" evidence="11">
    <location>
        <begin position="1135"/>
        <end position="1194"/>
    </location>
</feature>
<dbReference type="InterPro" id="IPR001452">
    <property type="entry name" value="SH3_domain"/>
</dbReference>
<evidence type="ECO:0000259" key="13">
    <source>
        <dbReference type="PROSITE" id="PS50004"/>
    </source>
</evidence>
<feature type="coiled-coil region" evidence="9">
    <location>
        <begin position="590"/>
        <end position="617"/>
    </location>
</feature>
<dbReference type="InterPro" id="IPR011993">
    <property type="entry name" value="PH-like_dom_sf"/>
</dbReference>
<dbReference type="Pfam" id="PF00168">
    <property type="entry name" value="C2"/>
    <property type="match status" value="1"/>
</dbReference>
<evidence type="ECO:0000259" key="15">
    <source>
        <dbReference type="PROSITE" id="PS50031"/>
    </source>
</evidence>
<keyword evidence="6" id="KW-0966">Cell projection</keyword>
<feature type="domain" description="SH3" evidence="11">
    <location>
        <begin position="806"/>
        <end position="867"/>
    </location>
</feature>
<dbReference type="SUPFAM" id="SSF48065">
    <property type="entry name" value="DBL homology domain (DH-domain)"/>
    <property type="match status" value="1"/>
</dbReference>
<dbReference type="InterPro" id="IPR000261">
    <property type="entry name" value="EH_dom"/>
</dbReference>
<dbReference type="SUPFAM" id="SSF50729">
    <property type="entry name" value="PH domain-like"/>
    <property type="match status" value="1"/>
</dbReference>
<dbReference type="RefSeq" id="XP_030638806.1">
    <property type="nucleotide sequence ID" value="XM_030782946.1"/>
</dbReference>
<accession>A0A6J2W5Z7</accession>
<feature type="domain" description="EH" evidence="15">
    <location>
        <begin position="37"/>
        <end position="115"/>
    </location>
</feature>
<dbReference type="SUPFAM" id="SSF47473">
    <property type="entry name" value="EF-hand"/>
    <property type="match status" value="2"/>
</dbReference>
<dbReference type="PROSITE" id="PS50003">
    <property type="entry name" value="PH_DOMAIN"/>
    <property type="match status" value="1"/>
</dbReference>
<dbReference type="Pfam" id="PF00018">
    <property type="entry name" value="SH3_1"/>
    <property type="match status" value="1"/>
</dbReference>
<dbReference type="SMART" id="SM00239">
    <property type="entry name" value="C2"/>
    <property type="match status" value="1"/>
</dbReference>
<dbReference type="PROSITE" id="PS51257">
    <property type="entry name" value="PROKAR_LIPOPROTEIN"/>
    <property type="match status" value="1"/>
</dbReference>
<dbReference type="Gene3D" id="1.10.238.10">
    <property type="entry name" value="EF-hand"/>
    <property type="match status" value="2"/>
</dbReference>
<dbReference type="GO" id="GO:0035025">
    <property type="term" value="P:positive regulation of Rho protein signal transduction"/>
    <property type="evidence" value="ECO:0007669"/>
    <property type="project" value="TreeGrafter"/>
</dbReference>
<reference evidence="18" key="1">
    <citation type="submission" date="2025-08" db="UniProtKB">
        <authorList>
            <consortium name="RefSeq"/>
        </authorList>
    </citation>
    <scope>IDENTIFICATION</scope>
</reference>
<feature type="region of interest" description="Disordered" evidence="10">
    <location>
        <begin position="877"/>
        <end position="900"/>
    </location>
</feature>
<feature type="domain" description="DH" evidence="14">
    <location>
        <begin position="1239"/>
        <end position="1425"/>
    </location>
</feature>
<feature type="domain" description="SH3" evidence="11">
    <location>
        <begin position="1061"/>
        <end position="1125"/>
    </location>
</feature>
<dbReference type="InterPro" id="IPR002048">
    <property type="entry name" value="EF_hand_dom"/>
</dbReference>
<dbReference type="GO" id="GO:0045202">
    <property type="term" value="C:synapse"/>
    <property type="evidence" value="ECO:0007669"/>
    <property type="project" value="UniProtKB-SubCell"/>
</dbReference>
<dbReference type="PROSITE" id="PS50010">
    <property type="entry name" value="DH_2"/>
    <property type="match status" value="1"/>
</dbReference>
<gene>
    <name evidence="18" type="primary">itsn2a</name>
</gene>
<dbReference type="PROSITE" id="PS50222">
    <property type="entry name" value="EF_HAND_2"/>
    <property type="match status" value="2"/>
</dbReference>
<keyword evidence="5" id="KW-0770">Synapse</keyword>
<feature type="compositionally biased region" description="Basic and acidic residues" evidence="10">
    <location>
        <begin position="753"/>
        <end position="781"/>
    </location>
</feature>
<dbReference type="PANTHER" id="PTHR46006:SF6">
    <property type="entry name" value="INTERSECTIN-2 ISOFORM X1"/>
    <property type="match status" value="1"/>
</dbReference>
<dbReference type="FunFam" id="2.30.30.40:FF:000041">
    <property type="entry name" value="Intersectin 1"/>
    <property type="match status" value="1"/>
</dbReference>
<dbReference type="GO" id="GO:0005509">
    <property type="term" value="F:calcium ion binding"/>
    <property type="evidence" value="ECO:0007669"/>
    <property type="project" value="InterPro"/>
</dbReference>
<dbReference type="FunFam" id="2.60.40.150:FF:000029">
    <property type="entry name" value="Intersectin 1"/>
    <property type="match status" value="1"/>
</dbReference>
<dbReference type="Gene3D" id="2.30.29.30">
    <property type="entry name" value="Pleckstrin-homology domain (PH domain)/Phosphotyrosine-binding domain (PTB)"/>
    <property type="match status" value="1"/>
</dbReference>
<sequence length="1725" mass="196509">MDSSIRYKAVINGIILSLALSLSLSGGCSIWAITPEERGKHDKQFDSLNPTLGYVSGEQARNFFLQSGLPSPVLAQIWALADMGKDGKMDRLEFSIAMKLIKLQLQGQPLPSALPIIMKQTPTPMMTSSSRFGMGSMPNLTVMPTMPILTPVPIQSSVPAVPGLVPVGMPVPLLPSLSTPALPNGTASLLTPAPAPPLTSSGLSKSHSLLDLASSSSNSSSSTSLVSNSPKTGASDWAVPHASRLKYRQQFNSLDKLMSGYLSGPQVRNALTASNLTQTQLATIWNLADVDRDGQLRADEFILAMHLVDMAKCGHPLPLSLPPELVPPSLRALKSCDLLNGSMPLISTGHTDLIDPEPALRSKSNVAFEDKLRENFQRGSAELEKRRQALQEEQRREEERRRQKEREEQEQRERETREQEARRKQEEERRLERQREIDRQREEERLKELERLEAEKREYERQKKLEWECEQRAELQSRRERIQRDITLLTARKKTLEQELEAVGNRHRQISDCLRDAQSKKQVQRAELDLTNQKRDRRISEISALQIEFEDFEKKLSQLVPERQRLSDHLKNLSQSSTAAPAVSVMKNSVNEKGHSCRKLKEQLDALERETTVKLSEIDRYNRDLKSVEMDDYVLQGLLSLLGCLTNLFFLIKGLRERQSQQQAVLDKLNTVKEQKIKELQRRRKDEERKRREEEERRKREEEEEAARQAKLQQEEAERQRKLLQEREAQLREEQELQAQARLRQAQEEAAALERRREEERRREAERRRADEQKRMERERNAVSLHTESNCTEGVEPVLNAQGNSATLSTYRALYPFTARNADELTLDAGCLVQVDKSTVGEPGWLYGHYHGNTGWFPESYAEKYSLAENLTNTPKQALIPPGQSTTTTSSGIPHVNTDTPEHPLTLESSSDTHDSTHTERVQVVALCSWTAKMESHLNFSKDDIITVLEQQENWWLGELNGEQGWFPKTYVSVVTSSDTQTEPLYSTVDEYDGPDSSQTEEYVALYTYESPESGDLTFQAEDTIMVMEREGEWWRGCIGDQSGLFPSNYVKVKDTGAPNKKPEIAQVSTANVATTKEQLSLTPGQLIVILGKNSNGWWLGELQARGKRRQKGWFRSANVRLLEQGSGKTTPAPVPLCQVIAMYDYKAANDDEMSFLKGQLINVLNKDDPDWWKGELNGVTGLFPTNYVTQTTDSDPSQQCKSHLHPLLIHTLSFTSHLPTQGCADLVSLDSMSAQERRRQGYIHELIQTEERYVEDLELVLEVFHKPMSESGRLTEKEMGMIFVNWRELIMCNTKLLKALRVRKKTCGERAAVQMIGDILEAELSHMPAYIRFCSCQLNGAALLTQKTDQEPEFKLFLKKIASNYRCKGMPLSSFLLKPMQRITRYPLHIKNILENTPPGHVDEFHLRAALERAEELCSQVNEGVREKENSDRLEWIQNHVQCEGIIEHLVFNSLTNCLGPRKLLHSGRLHKSKSSKELWAFLFNDFLLLTYTSKQFSSGADKLFNPKSNTQFKMYKTPVFLNEVLVKMPSDPCSDDPVFHISHIDRVYTIKADTINERTTWVQRIKAASEHFIETEKKRREKAYQARSLKSSGIGRLLVTVQEATELKPCKPNGKSNPYCELTMGAQCYTSRPLSDTVNPKWNFSCQFFIKDLYQDVLCITIFERDQFSPDDFLGRTEVPVATIKRDQESKGAATRRLLLHEVPTGEVTVRLDLQLYDQTPLH</sequence>
<dbReference type="InterPro" id="IPR051480">
    <property type="entry name" value="Endocytic_GEF_Adapter"/>
</dbReference>
<dbReference type="OrthoDB" id="2015333at2759"/>
<evidence type="ECO:0000256" key="8">
    <source>
        <dbReference type="PROSITE-ProRule" id="PRU00192"/>
    </source>
</evidence>
<dbReference type="Pfam" id="PF16652">
    <property type="entry name" value="PH_13"/>
    <property type="match status" value="1"/>
</dbReference>
<dbReference type="InterPro" id="IPR001849">
    <property type="entry name" value="PH_domain"/>
</dbReference>
<dbReference type="CDD" id="cd00160">
    <property type="entry name" value="RhoGEF"/>
    <property type="match status" value="1"/>
</dbReference>
<evidence type="ECO:0000313" key="17">
    <source>
        <dbReference type="Proteomes" id="UP000504632"/>
    </source>
</evidence>
<dbReference type="GO" id="GO:0042995">
    <property type="term" value="C:cell projection"/>
    <property type="evidence" value="ECO:0007669"/>
    <property type="project" value="UniProtKB-SubCell"/>
</dbReference>
<dbReference type="CDD" id="cd00052">
    <property type="entry name" value="EH"/>
    <property type="match status" value="2"/>
</dbReference>
<dbReference type="SMART" id="SM00233">
    <property type="entry name" value="PH"/>
    <property type="match status" value="1"/>
</dbReference>
<dbReference type="SMART" id="SM00325">
    <property type="entry name" value="RhoGEF"/>
    <property type="match status" value="1"/>
</dbReference>
<evidence type="ECO:0000259" key="16">
    <source>
        <dbReference type="PROSITE" id="PS50222"/>
    </source>
</evidence>